<gene>
    <name evidence="2" type="ORF">JOF56_007081</name>
</gene>
<dbReference type="Proteomes" id="UP001519332">
    <property type="component" value="Unassembled WGS sequence"/>
</dbReference>
<evidence type="ECO:0000313" key="3">
    <source>
        <dbReference type="Proteomes" id="UP001519332"/>
    </source>
</evidence>
<keyword evidence="3" id="KW-1185">Reference proteome</keyword>
<protein>
    <recommendedName>
        <fullName evidence="1">DUF6493 domain-containing protein</fullName>
    </recommendedName>
</protein>
<accession>A0ABS4TS32</accession>
<evidence type="ECO:0000313" key="2">
    <source>
        <dbReference type="EMBL" id="MBP2326696.1"/>
    </source>
</evidence>
<proteinExistence type="predicted"/>
<organism evidence="2 3">
    <name type="scientific">Kibdelosporangium banguiense</name>
    <dbReference type="NCBI Taxonomy" id="1365924"/>
    <lineage>
        <taxon>Bacteria</taxon>
        <taxon>Bacillati</taxon>
        <taxon>Actinomycetota</taxon>
        <taxon>Actinomycetes</taxon>
        <taxon>Pseudonocardiales</taxon>
        <taxon>Pseudonocardiaceae</taxon>
        <taxon>Kibdelosporangium</taxon>
    </lineage>
</organism>
<dbReference type="Pfam" id="PF20103">
    <property type="entry name" value="DUF6493"/>
    <property type="match status" value="1"/>
</dbReference>
<dbReference type="RefSeq" id="WP_209643734.1">
    <property type="nucleotide sequence ID" value="NZ_JAGINW010000001.1"/>
</dbReference>
<comment type="caution">
    <text evidence="2">The sequence shown here is derived from an EMBL/GenBank/DDBJ whole genome shotgun (WGS) entry which is preliminary data.</text>
</comment>
<dbReference type="InterPro" id="IPR045472">
    <property type="entry name" value="DUF6493"/>
</dbReference>
<sequence length="896" mass="96881">MTTLDWNTLRSLIDTGDQVAVAKAVADLDDKTRRALTEPLKSYLREINRQPDAYPEWSAWRTARGKRVAPLRVAGLGCFTGADAAAKWLVRTELWEGDPRTDGLLVVLRARQADWVADMVTRFAGRVRPTDFHLYKLAVTFVREAGVAPPATEGFVMAWVTWANRLERDEDAVSRLRADPLLTAVVPLLFDVDDVGPLLELDNPDGTAVWPVWLAALAAEGVLDRAALLDGCLRRMLRGGKPNALRGYVTILTGLAPTTAELRRHVPDLLHLLPDAAPSVAVMAQRELRSLDEAGELEPADLVEAGRLVLSRTEKNILTTQLSWLDTVAKRDEKRSGDVVTVMTELFADRPVDLQRRAVTITLRYIDACADDVRETVRAAAATLPGDLRDKIAAAVGTVEAEPVFDMPSPVPASRREMPPPIASPEELAEELAAQLPSIQQTYDTDPVSLERVLAALVRFAADRAALRAALRPVLTRFDIRPRLPRTHRISPIDGFSAVVSAAVAAPTTGKPDMGIASVEGELKWRSAALGAPAPYRVLLYRMHEIAARLAHAPIPALVATPTLTTGHLDPSVLLARLETAAEEGWQPAEYDLQQAFLRIPRDTYPVLAERAAKVGTPATDRLAAHLLAPLPDPVISRVDVAIALTKDHAGTHQKIRAIRPVIQTTPEDLPTEKYAPEVRQLPPSLADLLWHLPPPRYMATTGDVSWWTSSWPTVAPGHRDVIAAHLTRFLASEYPADIGAALLATAETDGPLGTGTALAVAFAIGSPDRALRAHAVDTVLTLHAAGWDSTTMGTELGTLAATETISLARVVPSLRSATDGGAAPTIWTTIAAALPAILTTTPKRTPDLLILATELAERLHVRTPIPSVTAAANTPKSTRTRTEARRLATLLTIPA</sequence>
<feature type="domain" description="DUF6493" evidence="1">
    <location>
        <begin position="26"/>
        <end position="311"/>
    </location>
</feature>
<evidence type="ECO:0000259" key="1">
    <source>
        <dbReference type="Pfam" id="PF20103"/>
    </source>
</evidence>
<name>A0ABS4TS32_9PSEU</name>
<dbReference type="EMBL" id="JAGINW010000001">
    <property type="protein sequence ID" value="MBP2326696.1"/>
    <property type="molecule type" value="Genomic_DNA"/>
</dbReference>
<reference evidence="2 3" key="1">
    <citation type="submission" date="2021-03" db="EMBL/GenBank/DDBJ databases">
        <title>Sequencing the genomes of 1000 actinobacteria strains.</title>
        <authorList>
            <person name="Klenk H.-P."/>
        </authorList>
    </citation>
    <scope>NUCLEOTIDE SEQUENCE [LARGE SCALE GENOMIC DNA]</scope>
    <source>
        <strain evidence="2 3">DSM 46670</strain>
    </source>
</reference>